<gene>
    <name evidence="5" type="ORF">DICPUDRAFT_95750</name>
</gene>
<dbReference type="GO" id="GO:0005524">
    <property type="term" value="F:ATP binding"/>
    <property type="evidence" value="ECO:0007669"/>
    <property type="project" value="InterPro"/>
</dbReference>
<evidence type="ECO:0000256" key="2">
    <source>
        <dbReference type="SAM" id="Coils"/>
    </source>
</evidence>
<keyword evidence="6" id="KW-1185">Reference proteome</keyword>
<sequence>MNKSIIIYLFLYFISIIFSKEADISSNYGGNDIDNNHLFGVIHSNNNINNLYIDKSNNQCNECSFRKDKNEIKNSFQYYFNRFIIFQNYSVQEIESVLYSKYRNPESRAVLHFFGDFGVGKSLSAKLISRVLFEKGSGLQGDGYFSINGEKYRIIDYDIQTTDSEQLQQKVQDLNQKVQYLRNRLYNTILNRLYRCPNSVIVLDEIQKVHPDIIKKVKTSLATYILTSDFEKEGATNRKSIEQIKEKASKLFKMVYNNNKFSNLITNSIPFLPLGKDFVNQAIEKQIINHFCGEKLIDALYISEKELVLSIIYQKMESLYSNENFRAIEKLTNELIFNKVSNFVMDYDRISLDFKNSILTNNDNNNNDNYKDRVKDFIFKLNNQKKIKFTLNIKPNQSKNNLEVEITPSLEE</sequence>
<dbReference type="GO" id="GO:0005737">
    <property type="term" value="C:cytoplasm"/>
    <property type="evidence" value="ECO:0007669"/>
    <property type="project" value="UniProtKB-ARBA"/>
</dbReference>
<keyword evidence="2" id="KW-0175">Coiled coil</keyword>
<dbReference type="RefSeq" id="XP_003293102.1">
    <property type="nucleotide sequence ID" value="XM_003293054.1"/>
</dbReference>
<dbReference type="PANTHER" id="PTHR10760:SF2">
    <property type="entry name" value="LD13476P-RELATED"/>
    <property type="match status" value="1"/>
</dbReference>
<feature type="chain" id="PRO_5003262970" description="AAA+ ATPase domain-containing protein" evidence="3">
    <location>
        <begin position="20"/>
        <end position="412"/>
    </location>
</feature>
<evidence type="ECO:0000313" key="6">
    <source>
        <dbReference type="Proteomes" id="UP000001064"/>
    </source>
</evidence>
<feature type="signal peptide" evidence="3">
    <location>
        <begin position="1"/>
        <end position="19"/>
    </location>
</feature>
<dbReference type="FunFam" id="3.40.50.300:FF:003840">
    <property type="entry name" value="Uncharacterized protein"/>
    <property type="match status" value="1"/>
</dbReference>
<evidence type="ECO:0000259" key="4">
    <source>
        <dbReference type="SMART" id="SM00382"/>
    </source>
</evidence>
<feature type="coiled-coil region" evidence="2">
    <location>
        <begin position="157"/>
        <end position="184"/>
    </location>
</feature>
<feature type="domain" description="AAA+ ATPase" evidence="4">
    <location>
        <begin position="107"/>
        <end position="250"/>
    </location>
</feature>
<dbReference type="OMA" id="YPNENFR"/>
<reference evidence="6" key="1">
    <citation type="journal article" date="2011" name="Genome Biol.">
        <title>Comparative genomics of the social amoebae Dictyostelium discoideum and Dictyostelium purpureum.</title>
        <authorList>
            <consortium name="US DOE Joint Genome Institute (JGI-PGF)"/>
            <person name="Sucgang R."/>
            <person name="Kuo A."/>
            <person name="Tian X."/>
            <person name="Salerno W."/>
            <person name="Parikh A."/>
            <person name="Feasley C.L."/>
            <person name="Dalin E."/>
            <person name="Tu H."/>
            <person name="Huang E."/>
            <person name="Barry K."/>
            <person name="Lindquist E."/>
            <person name="Shapiro H."/>
            <person name="Bruce D."/>
            <person name="Schmutz J."/>
            <person name="Salamov A."/>
            <person name="Fey P."/>
            <person name="Gaudet P."/>
            <person name="Anjard C."/>
            <person name="Babu M.M."/>
            <person name="Basu S."/>
            <person name="Bushmanova Y."/>
            <person name="van der Wel H."/>
            <person name="Katoh-Kurasawa M."/>
            <person name="Dinh C."/>
            <person name="Coutinho P.M."/>
            <person name="Saito T."/>
            <person name="Elias M."/>
            <person name="Schaap P."/>
            <person name="Kay R.R."/>
            <person name="Henrissat B."/>
            <person name="Eichinger L."/>
            <person name="Rivero F."/>
            <person name="Putnam N.H."/>
            <person name="West C.M."/>
            <person name="Loomis W.F."/>
            <person name="Chisholm R.L."/>
            <person name="Shaulsky G."/>
            <person name="Strassmann J.E."/>
            <person name="Queller D.C."/>
            <person name="Kuspa A."/>
            <person name="Grigoriev I.V."/>
        </authorList>
    </citation>
    <scope>NUCLEOTIDE SEQUENCE [LARGE SCALE GENOMIC DNA]</scope>
    <source>
        <strain evidence="6">QSDP1</strain>
    </source>
</reference>
<dbReference type="eggNOG" id="ENOG502RBV6">
    <property type="taxonomic scope" value="Eukaryota"/>
</dbReference>
<protein>
    <recommendedName>
        <fullName evidence="4">AAA+ ATPase domain-containing protein</fullName>
    </recommendedName>
</protein>
<dbReference type="STRING" id="5786.F1A0B2"/>
<dbReference type="SUPFAM" id="SSF52540">
    <property type="entry name" value="P-loop containing nucleoside triphosphate hydrolases"/>
    <property type="match status" value="1"/>
</dbReference>
<dbReference type="KEGG" id="dpp:DICPUDRAFT_95750"/>
<dbReference type="InterPro" id="IPR027417">
    <property type="entry name" value="P-loop_NTPase"/>
</dbReference>
<dbReference type="EMBL" id="GL871335">
    <property type="protein sequence ID" value="EGC30360.1"/>
    <property type="molecule type" value="Genomic_DNA"/>
</dbReference>
<keyword evidence="3" id="KW-0732">Signal</keyword>
<dbReference type="Gene3D" id="3.40.50.300">
    <property type="entry name" value="P-loop containing nucleotide triphosphate hydrolases"/>
    <property type="match status" value="1"/>
</dbReference>
<evidence type="ECO:0000256" key="1">
    <source>
        <dbReference type="ARBA" id="ARBA00006235"/>
    </source>
</evidence>
<dbReference type="PANTHER" id="PTHR10760">
    <property type="entry name" value="TORSIN"/>
    <property type="match status" value="1"/>
</dbReference>
<dbReference type="InParanoid" id="F1A0B2"/>
<accession>F1A0B2</accession>
<proteinExistence type="inferred from homology"/>
<dbReference type="InterPro" id="IPR003593">
    <property type="entry name" value="AAA+_ATPase"/>
</dbReference>
<dbReference type="GeneID" id="10510655"/>
<name>F1A0B2_DICPU</name>
<evidence type="ECO:0000256" key="3">
    <source>
        <dbReference type="SAM" id="SignalP"/>
    </source>
</evidence>
<dbReference type="VEuPathDB" id="AmoebaDB:DICPUDRAFT_95750"/>
<dbReference type="Proteomes" id="UP000001064">
    <property type="component" value="Unassembled WGS sequence"/>
</dbReference>
<dbReference type="GO" id="GO:0016887">
    <property type="term" value="F:ATP hydrolysis activity"/>
    <property type="evidence" value="ECO:0007669"/>
    <property type="project" value="InterPro"/>
</dbReference>
<comment type="similarity">
    <text evidence="1">Belongs to the ClpA/ClpB family. Torsin subfamily.</text>
</comment>
<organism evidence="5 6">
    <name type="scientific">Dictyostelium purpureum</name>
    <name type="common">Slime mold</name>
    <dbReference type="NCBI Taxonomy" id="5786"/>
    <lineage>
        <taxon>Eukaryota</taxon>
        <taxon>Amoebozoa</taxon>
        <taxon>Evosea</taxon>
        <taxon>Eumycetozoa</taxon>
        <taxon>Dictyostelia</taxon>
        <taxon>Dictyosteliales</taxon>
        <taxon>Dictyosteliaceae</taxon>
        <taxon>Dictyostelium</taxon>
    </lineage>
</organism>
<dbReference type="OrthoDB" id="19623at2759"/>
<dbReference type="InterPro" id="IPR010448">
    <property type="entry name" value="Torsin"/>
</dbReference>
<dbReference type="SMART" id="SM00382">
    <property type="entry name" value="AAA"/>
    <property type="match status" value="1"/>
</dbReference>
<evidence type="ECO:0000313" key="5">
    <source>
        <dbReference type="EMBL" id="EGC30360.1"/>
    </source>
</evidence>
<dbReference type="AlphaFoldDB" id="F1A0B2"/>